<dbReference type="RefSeq" id="WP_138363761.1">
    <property type="nucleotide sequence ID" value="NZ_VCEJ01000002.1"/>
</dbReference>
<dbReference type="GO" id="GO:0016740">
    <property type="term" value="F:transferase activity"/>
    <property type="evidence" value="ECO:0007669"/>
    <property type="project" value="UniProtKB-KW"/>
</dbReference>
<proteinExistence type="predicted"/>
<dbReference type="OrthoDB" id="121150at2"/>
<name>A0A5R9L2R9_9BACT</name>
<comment type="caution">
    <text evidence="1">The sequence shown here is derived from an EMBL/GenBank/DDBJ whole genome shotgun (WGS) entry which is preliminary data.</text>
</comment>
<dbReference type="AlphaFoldDB" id="A0A5R9L2R9"/>
<dbReference type="Proteomes" id="UP000306402">
    <property type="component" value="Unassembled WGS sequence"/>
</dbReference>
<evidence type="ECO:0000313" key="2">
    <source>
        <dbReference type="Proteomes" id="UP000306402"/>
    </source>
</evidence>
<dbReference type="EMBL" id="VCEJ01000002">
    <property type="protein sequence ID" value="TLV02550.1"/>
    <property type="molecule type" value="Genomic_DNA"/>
</dbReference>
<organism evidence="1 2">
    <name type="scientific">Dyadobacter luticola</name>
    <dbReference type="NCBI Taxonomy" id="1979387"/>
    <lineage>
        <taxon>Bacteria</taxon>
        <taxon>Pseudomonadati</taxon>
        <taxon>Bacteroidota</taxon>
        <taxon>Cytophagia</taxon>
        <taxon>Cytophagales</taxon>
        <taxon>Spirosomataceae</taxon>
        <taxon>Dyadobacter</taxon>
    </lineage>
</organism>
<sequence length="153" mass="17171">MQLASDFEDFISLLNKHSVEYLVVGGYAMAFHGRPRFTGDLDIWINISDRNAEKMLVVLVEFGFASLGYQKDDFLKENIINQIGYPPLRIDILTSIDGVTFSEAVEHRKVILVDSIKVPFIGLSQLIANKKASNRPQDIADVIALKSNDNDIE</sequence>
<accession>A0A5R9L2R9</accession>
<evidence type="ECO:0000313" key="1">
    <source>
        <dbReference type="EMBL" id="TLV02550.1"/>
    </source>
</evidence>
<dbReference type="SUPFAM" id="SSF81301">
    <property type="entry name" value="Nucleotidyltransferase"/>
    <property type="match status" value="1"/>
</dbReference>
<keyword evidence="2" id="KW-1185">Reference proteome</keyword>
<gene>
    <name evidence="1" type="ORF">FEN17_02705</name>
</gene>
<dbReference type="InterPro" id="IPR043519">
    <property type="entry name" value="NT_sf"/>
</dbReference>
<reference evidence="1 2" key="1">
    <citation type="submission" date="2019-05" db="EMBL/GenBank/DDBJ databases">
        <authorList>
            <person name="Qu J.-H."/>
        </authorList>
    </citation>
    <scope>NUCLEOTIDE SEQUENCE [LARGE SCALE GENOMIC DNA]</scope>
    <source>
        <strain evidence="1 2">T17</strain>
    </source>
</reference>
<keyword evidence="1" id="KW-0808">Transferase</keyword>
<dbReference type="Gene3D" id="3.30.460.40">
    <property type="match status" value="1"/>
</dbReference>
<protein>
    <submittedName>
        <fullName evidence="1">Nucleotidyl transferase AbiEii/AbiGii toxin family protein</fullName>
    </submittedName>
</protein>